<dbReference type="VEuPathDB" id="FungiDB:MELLADRAFT_86565"/>
<feature type="compositionally biased region" description="Low complexity" evidence="1">
    <location>
        <begin position="286"/>
        <end position="312"/>
    </location>
</feature>
<dbReference type="EMBL" id="GL883108">
    <property type="protein sequence ID" value="EGG06380.1"/>
    <property type="molecule type" value="Genomic_DNA"/>
</dbReference>
<evidence type="ECO:0000313" key="2">
    <source>
        <dbReference type="EMBL" id="EGG06380.1"/>
    </source>
</evidence>
<dbReference type="KEGG" id="mlr:MELLADRAFT_86565"/>
<evidence type="ECO:0000256" key="1">
    <source>
        <dbReference type="SAM" id="MobiDB-lite"/>
    </source>
</evidence>
<organism evidence="3">
    <name type="scientific">Melampsora larici-populina (strain 98AG31 / pathotype 3-4-7)</name>
    <name type="common">Poplar leaf rust fungus</name>
    <dbReference type="NCBI Taxonomy" id="747676"/>
    <lineage>
        <taxon>Eukaryota</taxon>
        <taxon>Fungi</taxon>
        <taxon>Dikarya</taxon>
        <taxon>Basidiomycota</taxon>
        <taxon>Pucciniomycotina</taxon>
        <taxon>Pucciniomycetes</taxon>
        <taxon>Pucciniales</taxon>
        <taxon>Melampsoraceae</taxon>
        <taxon>Melampsora</taxon>
    </lineage>
</organism>
<protein>
    <submittedName>
        <fullName evidence="2">Uncharacterized protein</fullName>
    </submittedName>
</protein>
<keyword evidence="3" id="KW-1185">Reference proteome</keyword>
<feature type="region of interest" description="Disordered" evidence="1">
    <location>
        <begin position="279"/>
        <end position="349"/>
    </location>
</feature>
<feature type="compositionally biased region" description="Polar residues" evidence="1">
    <location>
        <begin position="240"/>
        <end position="252"/>
    </location>
</feature>
<dbReference type="GeneID" id="18934226"/>
<name>F4RM92_MELLP</name>
<feature type="region of interest" description="Disordered" evidence="1">
    <location>
        <begin position="240"/>
        <end position="259"/>
    </location>
</feature>
<proteinExistence type="predicted"/>
<dbReference type="InParanoid" id="F4RM92"/>
<dbReference type="Proteomes" id="UP000001072">
    <property type="component" value="Unassembled WGS sequence"/>
</dbReference>
<accession>F4RM92</accession>
<dbReference type="RefSeq" id="XP_007410214.1">
    <property type="nucleotide sequence ID" value="XM_007410152.1"/>
</dbReference>
<sequence>MADPSESTPHGLYLTGNFEIEKKFLKFEMQTSPENGWRSEYQTYATYIGAGGAHRKRTMSYKIQIKGYSPAQFRLDDGNIYFLRGSFFPSNTDETKNDILFFEGSERILIGPADTIVGDLVNSIAVTGVGIVTAKETIPKPNVTSTLPNPADGEKLVTIVTVLHSDYHLTLKKARQFKVQYRIPPTPNLAGIQKILQEGREYVFHGFLKDFDEEKCLYIIMANKISPTTGSKEYNVGVQSTDATQDNMNSRLSSKKPTKFVPRALTSQFMSPVISTDSESSLNLQFPPSDFGPSSFSSAMSSTTPGTSNGSSDNALSNENPNPPSKKKGRAQPKRVTKKSKTMDFTIEE</sequence>
<reference evidence="3" key="1">
    <citation type="journal article" date="2011" name="Proc. Natl. Acad. Sci. U.S.A.">
        <title>Obligate biotrophy features unraveled by the genomic analysis of rust fungi.</title>
        <authorList>
            <person name="Duplessis S."/>
            <person name="Cuomo C.A."/>
            <person name="Lin Y.-C."/>
            <person name="Aerts A."/>
            <person name="Tisserant E."/>
            <person name="Veneault-Fourrey C."/>
            <person name="Joly D.L."/>
            <person name="Hacquard S."/>
            <person name="Amselem J."/>
            <person name="Cantarel B.L."/>
            <person name="Chiu R."/>
            <person name="Coutinho P.M."/>
            <person name="Feau N."/>
            <person name="Field M."/>
            <person name="Frey P."/>
            <person name="Gelhaye E."/>
            <person name="Goldberg J."/>
            <person name="Grabherr M.G."/>
            <person name="Kodira C.D."/>
            <person name="Kohler A."/>
            <person name="Kuees U."/>
            <person name="Lindquist E.A."/>
            <person name="Lucas S.M."/>
            <person name="Mago R."/>
            <person name="Mauceli E."/>
            <person name="Morin E."/>
            <person name="Murat C."/>
            <person name="Pangilinan J.L."/>
            <person name="Park R."/>
            <person name="Pearson M."/>
            <person name="Quesneville H."/>
            <person name="Rouhier N."/>
            <person name="Sakthikumar S."/>
            <person name="Salamov A.A."/>
            <person name="Schmutz J."/>
            <person name="Selles B."/>
            <person name="Shapiro H."/>
            <person name="Tanguay P."/>
            <person name="Tuskan G.A."/>
            <person name="Henrissat B."/>
            <person name="Van de Peer Y."/>
            <person name="Rouze P."/>
            <person name="Ellis J.G."/>
            <person name="Dodds P.N."/>
            <person name="Schein J.E."/>
            <person name="Zhong S."/>
            <person name="Hamelin R.C."/>
            <person name="Grigoriev I.V."/>
            <person name="Szabo L.J."/>
            <person name="Martin F."/>
        </authorList>
    </citation>
    <scope>NUCLEOTIDE SEQUENCE [LARGE SCALE GENOMIC DNA]</scope>
    <source>
        <strain evidence="3">98AG31 / pathotype 3-4-7</strain>
    </source>
</reference>
<evidence type="ECO:0000313" key="3">
    <source>
        <dbReference type="Proteomes" id="UP000001072"/>
    </source>
</evidence>
<feature type="compositionally biased region" description="Basic residues" evidence="1">
    <location>
        <begin position="325"/>
        <end position="340"/>
    </location>
</feature>
<dbReference type="HOGENOM" id="CLU_052203_1_1_1"/>
<dbReference type="AlphaFoldDB" id="F4RM92"/>
<dbReference type="OrthoDB" id="2506684at2759"/>
<gene>
    <name evidence="2" type="ORF">MELLADRAFT_86565</name>
</gene>